<evidence type="ECO:0000313" key="3">
    <source>
        <dbReference type="EMBL" id="GAA0710942.1"/>
    </source>
</evidence>
<feature type="domain" description="Peptide N-acetyl-beta-D-glucosaminyl asparaginase amidase A N-terminal" evidence="2">
    <location>
        <begin position="53"/>
        <end position="359"/>
    </location>
</feature>
<organism evidence="3 4">
    <name type="scientific">Dokdonella soli</name>
    <dbReference type="NCBI Taxonomy" id="529810"/>
    <lineage>
        <taxon>Bacteria</taxon>
        <taxon>Pseudomonadati</taxon>
        <taxon>Pseudomonadota</taxon>
        <taxon>Gammaproteobacteria</taxon>
        <taxon>Lysobacterales</taxon>
        <taxon>Rhodanobacteraceae</taxon>
        <taxon>Dokdonella</taxon>
    </lineage>
</organism>
<proteinExistence type="predicted"/>
<name>A0ABP3TNC9_9GAMM</name>
<evidence type="ECO:0000259" key="2">
    <source>
        <dbReference type="Pfam" id="PF12222"/>
    </source>
</evidence>
<gene>
    <name evidence="3" type="ORF">GCM10009105_12540</name>
</gene>
<dbReference type="InterPro" id="IPR056948">
    <property type="entry name" value="PNGaseA_N"/>
</dbReference>
<dbReference type="InterPro" id="IPR021102">
    <property type="entry name" value="PNGase_A"/>
</dbReference>
<evidence type="ECO:0000256" key="1">
    <source>
        <dbReference type="SAM" id="SignalP"/>
    </source>
</evidence>
<evidence type="ECO:0000313" key="4">
    <source>
        <dbReference type="Proteomes" id="UP001501523"/>
    </source>
</evidence>
<protein>
    <recommendedName>
        <fullName evidence="2">Peptide N-acetyl-beta-D-glucosaminyl asparaginase amidase A N-terminal domain-containing protein</fullName>
    </recommendedName>
</protein>
<dbReference type="PANTHER" id="PTHR31104">
    <property type="entry name" value="PEPTIDE-N4-(N-ACETYL-BETA-GLUCOSAMINYL)ASPARAGINE AMIDASE A PROTEIN"/>
    <property type="match status" value="1"/>
</dbReference>
<accession>A0ABP3TNC9</accession>
<feature type="signal peptide" evidence="1">
    <location>
        <begin position="1"/>
        <end position="27"/>
    </location>
</feature>
<dbReference type="EMBL" id="BAAAEU010000006">
    <property type="protein sequence ID" value="GAA0710942.1"/>
    <property type="molecule type" value="Genomic_DNA"/>
</dbReference>
<reference evidence="4" key="1">
    <citation type="journal article" date="2019" name="Int. J. Syst. Evol. Microbiol.">
        <title>The Global Catalogue of Microorganisms (GCM) 10K type strain sequencing project: providing services to taxonomists for standard genome sequencing and annotation.</title>
        <authorList>
            <consortium name="The Broad Institute Genomics Platform"/>
            <consortium name="The Broad Institute Genome Sequencing Center for Infectious Disease"/>
            <person name="Wu L."/>
            <person name="Ma J."/>
        </authorList>
    </citation>
    <scope>NUCLEOTIDE SEQUENCE [LARGE SCALE GENOMIC DNA]</scope>
    <source>
        <strain evidence="4">JCM 15421</strain>
    </source>
</reference>
<comment type="caution">
    <text evidence="3">The sequence shown here is derived from an EMBL/GenBank/DDBJ whole genome shotgun (WGS) entry which is preliminary data.</text>
</comment>
<sequence>MSRKVPLHLDGLFVLALFATLLSPAIAAADSPTIGSPNVAVADPLIPQPLMAPCTVTLYQNQAFADYNAKPFAYAPPAGCPGPWQKVVLSADYSVTMGRQFDRTATIWLGGAIIYFGTTQEPSATVSPSWHIERDLTDYSALFADAHNGRAILGNTVDHTYTGILHGTAQLLFFPLAPTVPDHPPRPDLLLPMAGSADGSTADLAKPSDQLAVTFNTLPTNIERAFLDVYAQSQSDDEFWYFNLPDDIAATFQDGGSTAFREAEISIDGQPAGVSPIYPWIYTGGADPLLWRPIPGVQTLAFEPYRVDLTPFAGPLSDGRSHKIALSVFNTINHFATAANLLLYLDHGATRVTGSVTNNTLTAAPTPTVVENVTTNSGETSGSVSVTSNRSFTIAGTLATSHGVVTTQIQQKIAFSNVQQLDTSSTVYKQDIVQNTTIDSITQRTDGAATSIVHEQRSYPLSFNFDQTPSANGGQIQATKVDQEFKQQFDIGYQGYTARTATRDNHVVTSATRSFDAGGSTTDLQADATQTYAYGDPFGACYGRTISSSRRGLANPATLTATADGNGCPSSTNALSWFDDYYNYGSSVSNATVQLLR</sequence>
<keyword evidence="1" id="KW-0732">Signal</keyword>
<keyword evidence="4" id="KW-1185">Reference proteome</keyword>
<dbReference type="Proteomes" id="UP001501523">
    <property type="component" value="Unassembled WGS sequence"/>
</dbReference>
<feature type="chain" id="PRO_5045745132" description="Peptide N-acetyl-beta-D-glucosaminyl asparaginase amidase A N-terminal domain-containing protein" evidence="1">
    <location>
        <begin position="28"/>
        <end position="597"/>
    </location>
</feature>
<dbReference type="RefSeq" id="WP_343788296.1">
    <property type="nucleotide sequence ID" value="NZ_BAAAEU010000006.1"/>
</dbReference>
<dbReference type="Pfam" id="PF12222">
    <property type="entry name" value="PNGaseA"/>
    <property type="match status" value="1"/>
</dbReference>